<organism evidence="6 7">
    <name type="scientific">Oceanobacillus neutriphilus</name>
    <dbReference type="NCBI Taxonomy" id="531815"/>
    <lineage>
        <taxon>Bacteria</taxon>
        <taxon>Bacillati</taxon>
        <taxon>Bacillota</taxon>
        <taxon>Bacilli</taxon>
        <taxon>Bacillales</taxon>
        <taxon>Bacillaceae</taxon>
        <taxon>Oceanobacillus</taxon>
    </lineage>
</organism>
<dbReference type="PROSITE" id="PS00763">
    <property type="entry name" value="GLUTATHIONE_PEROXID_2"/>
    <property type="match status" value="1"/>
</dbReference>
<dbReference type="InterPro" id="IPR000889">
    <property type="entry name" value="Glutathione_peroxidase"/>
</dbReference>
<dbReference type="InterPro" id="IPR013766">
    <property type="entry name" value="Thioredoxin_domain"/>
</dbReference>
<dbReference type="CDD" id="cd00340">
    <property type="entry name" value="GSH_Peroxidase"/>
    <property type="match status" value="1"/>
</dbReference>
<evidence type="ECO:0000313" key="6">
    <source>
        <dbReference type="EMBL" id="GGP14871.1"/>
    </source>
</evidence>
<comment type="caution">
    <text evidence="6">The sequence shown here is derived from an EMBL/GenBank/DDBJ whole genome shotgun (WGS) entry which is preliminary data.</text>
</comment>
<dbReference type="Proteomes" id="UP000641206">
    <property type="component" value="Unassembled WGS sequence"/>
</dbReference>
<dbReference type="PROSITE" id="PS51355">
    <property type="entry name" value="GLUTATHIONE_PEROXID_3"/>
    <property type="match status" value="1"/>
</dbReference>
<reference evidence="7" key="1">
    <citation type="journal article" date="2019" name="Int. J. Syst. Evol. Microbiol.">
        <title>The Global Catalogue of Microorganisms (GCM) 10K type strain sequencing project: providing services to taxonomists for standard genome sequencing and annotation.</title>
        <authorList>
            <consortium name="The Broad Institute Genomics Platform"/>
            <consortium name="The Broad Institute Genome Sequencing Center for Infectious Disease"/>
            <person name="Wu L."/>
            <person name="Ma J."/>
        </authorList>
    </citation>
    <scope>NUCLEOTIDE SEQUENCE [LARGE SCALE GENOMIC DNA]</scope>
    <source>
        <strain evidence="7">CGMCC 1.7693</strain>
    </source>
</reference>
<keyword evidence="2 4" id="KW-0575">Peroxidase</keyword>
<dbReference type="Gene3D" id="3.40.30.10">
    <property type="entry name" value="Glutaredoxin"/>
    <property type="match status" value="1"/>
</dbReference>
<accession>A0ABQ2P079</accession>
<dbReference type="PANTHER" id="PTHR11592">
    <property type="entry name" value="GLUTATHIONE PEROXIDASE"/>
    <property type="match status" value="1"/>
</dbReference>
<sequence>MTSIYDFTAKTIEGEEQPLSDYKGKVLLIVNTASKCGFTPQFDGLQKLYDQYKDQGFEVLGFPCNQFGHQDPGADEEINQFCKQNYGVSFQMFSKVNVKGKNVHPLFAFLTSEQKGILGEQIKWNFTKFLINQDGEVLKRFGPQKNPDIIEKDIEALLNE</sequence>
<gene>
    <name evidence="6" type="primary">gpo</name>
    <name evidence="6" type="ORF">GCM10011346_40610</name>
</gene>
<dbReference type="Pfam" id="PF00255">
    <property type="entry name" value="GSHPx"/>
    <property type="match status" value="1"/>
</dbReference>
<evidence type="ECO:0000259" key="5">
    <source>
        <dbReference type="PROSITE" id="PS51352"/>
    </source>
</evidence>
<proteinExistence type="inferred from homology"/>
<protein>
    <recommendedName>
        <fullName evidence="4">Glutathione peroxidase</fullName>
    </recommendedName>
</protein>
<dbReference type="InterPro" id="IPR029760">
    <property type="entry name" value="GPX_CS"/>
</dbReference>
<dbReference type="EMBL" id="BMLW01000013">
    <property type="protein sequence ID" value="GGP14871.1"/>
    <property type="molecule type" value="Genomic_DNA"/>
</dbReference>
<name>A0ABQ2P079_9BACI</name>
<keyword evidence="7" id="KW-1185">Reference proteome</keyword>
<dbReference type="InterPro" id="IPR036249">
    <property type="entry name" value="Thioredoxin-like_sf"/>
</dbReference>
<evidence type="ECO:0000256" key="1">
    <source>
        <dbReference type="ARBA" id="ARBA00006926"/>
    </source>
</evidence>
<dbReference type="PROSITE" id="PS00460">
    <property type="entry name" value="GLUTATHIONE_PEROXID_1"/>
    <property type="match status" value="1"/>
</dbReference>
<dbReference type="PANTHER" id="PTHR11592:SF78">
    <property type="entry name" value="GLUTATHIONE PEROXIDASE"/>
    <property type="match status" value="1"/>
</dbReference>
<evidence type="ECO:0000256" key="3">
    <source>
        <dbReference type="ARBA" id="ARBA00023002"/>
    </source>
</evidence>
<dbReference type="InterPro" id="IPR029759">
    <property type="entry name" value="GPX_AS"/>
</dbReference>
<comment type="similarity">
    <text evidence="1 4">Belongs to the glutathione peroxidase family.</text>
</comment>
<keyword evidence="3 4" id="KW-0560">Oxidoreductase</keyword>
<dbReference type="RefSeq" id="WP_188736581.1">
    <property type="nucleotide sequence ID" value="NZ_BMLW01000013.1"/>
</dbReference>
<dbReference type="PIRSF" id="PIRSF000303">
    <property type="entry name" value="Glutathion_perox"/>
    <property type="match status" value="1"/>
</dbReference>
<dbReference type="PROSITE" id="PS51352">
    <property type="entry name" value="THIOREDOXIN_2"/>
    <property type="match status" value="1"/>
</dbReference>
<dbReference type="GO" id="GO:0004601">
    <property type="term" value="F:peroxidase activity"/>
    <property type="evidence" value="ECO:0007669"/>
    <property type="project" value="UniProtKB-KW"/>
</dbReference>
<evidence type="ECO:0000256" key="4">
    <source>
        <dbReference type="RuleBase" id="RU000499"/>
    </source>
</evidence>
<evidence type="ECO:0000313" key="7">
    <source>
        <dbReference type="Proteomes" id="UP000641206"/>
    </source>
</evidence>
<feature type="domain" description="Thioredoxin" evidence="5">
    <location>
        <begin position="1"/>
        <end position="159"/>
    </location>
</feature>
<dbReference type="SUPFAM" id="SSF52833">
    <property type="entry name" value="Thioredoxin-like"/>
    <property type="match status" value="1"/>
</dbReference>
<dbReference type="PRINTS" id="PR01011">
    <property type="entry name" value="GLUTPROXDASE"/>
</dbReference>
<evidence type="ECO:0000256" key="2">
    <source>
        <dbReference type="ARBA" id="ARBA00022559"/>
    </source>
</evidence>